<dbReference type="PANTHER" id="PTHR46317">
    <property type="entry name" value="HYDROLASE OF PHP SUPERFAMILY-RELATED PROTEIN"/>
    <property type="match status" value="1"/>
</dbReference>
<dbReference type="PIRSF" id="PIRSF005902">
    <property type="entry name" value="DNase_TatD"/>
    <property type="match status" value="1"/>
</dbReference>
<reference evidence="5 6" key="1">
    <citation type="journal article" date="2018" name="Emerg. Microbes Infect.">
        <title>Genomic analysis of oral Campylobacter concisus strains identified a potential bacterial molecular marker associated with active Crohn's disease.</title>
        <authorList>
            <person name="Liu F."/>
            <person name="Ma R."/>
            <person name="Tay C.Y.A."/>
            <person name="Octavia S."/>
            <person name="Lan R."/>
            <person name="Chung H.K.L."/>
            <person name="Riordan S.M."/>
            <person name="Grimm M.C."/>
            <person name="Leong R.W."/>
            <person name="Tanaka M.M."/>
            <person name="Connor S."/>
            <person name="Zhang L."/>
        </authorList>
    </citation>
    <scope>NUCLEOTIDE SEQUENCE [LARGE SCALE GENOMIC DNA]</scope>
    <source>
        <strain evidence="5 6">P13UCO-S1</strain>
    </source>
</reference>
<proteinExistence type="inferred from homology"/>
<feature type="binding site" evidence="4">
    <location>
        <position position="11"/>
    </location>
    <ligand>
        <name>a divalent metal cation</name>
        <dbReference type="ChEBI" id="CHEBI:60240"/>
        <label>1</label>
    </ligand>
</feature>
<dbReference type="RefSeq" id="WP_107856043.1">
    <property type="nucleotide sequence ID" value="NZ_CP060705.1"/>
</dbReference>
<evidence type="ECO:0000256" key="1">
    <source>
        <dbReference type="ARBA" id="ARBA00009275"/>
    </source>
</evidence>
<dbReference type="InterPro" id="IPR032466">
    <property type="entry name" value="Metal_Hydrolase"/>
</dbReference>
<dbReference type="Proteomes" id="UP000594707">
    <property type="component" value="Chromosome"/>
</dbReference>
<dbReference type="NCBIfam" id="NF041926">
    <property type="entry name" value="QatD"/>
    <property type="match status" value="1"/>
</dbReference>
<feature type="binding site" evidence="4">
    <location>
        <position position="9"/>
    </location>
    <ligand>
        <name>a divalent metal cation</name>
        <dbReference type="ChEBI" id="CHEBI:60240"/>
        <label>1</label>
    </ligand>
</feature>
<evidence type="ECO:0000313" key="6">
    <source>
        <dbReference type="Proteomes" id="UP000594707"/>
    </source>
</evidence>
<keyword evidence="3 5" id="KW-0378">Hydrolase</keyword>
<accession>A0A7S9WVS0</accession>
<feature type="binding site" evidence="4">
    <location>
        <position position="148"/>
    </location>
    <ligand>
        <name>a divalent metal cation</name>
        <dbReference type="ChEBI" id="CHEBI:60240"/>
        <label>2</label>
    </ligand>
</feature>
<evidence type="ECO:0000256" key="4">
    <source>
        <dbReference type="PIRSR" id="PIRSR005902-1"/>
    </source>
</evidence>
<organism evidence="5 6">
    <name type="scientific">Campylobacter concisus</name>
    <dbReference type="NCBI Taxonomy" id="199"/>
    <lineage>
        <taxon>Bacteria</taxon>
        <taxon>Pseudomonadati</taxon>
        <taxon>Campylobacterota</taxon>
        <taxon>Epsilonproteobacteria</taxon>
        <taxon>Campylobacterales</taxon>
        <taxon>Campylobacteraceae</taxon>
        <taxon>Campylobacter</taxon>
    </lineage>
</organism>
<feature type="binding site" evidence="4">
    <location>
        <position position="126"/>
    </location>
    <ligand>
        <name>a divalent metal cation</name>
        <dbReference type="ChEBI" id="CHEBI:60240"/>
        <label>2</label>
    </ligand>
</feature>
<evidence type="ECO:0000313" key="5">
    <source>
        <dbReference type="EMBL" id="QPH95229.1"/>
    </source>
</evidence>
<comment type="similarity">
    <text evidence="1">Belongs to the metallo-dependent hydrolases superfamily. TatD-type hydrolase family.</text>
</comment>
<feature type="binding site" evidence="4">
    <location>
        <position position="196"/>
    </location>
    <ligand>
        <name>a divalent metal cation</name>
        <dbReference type="ChEBI" id="CHEBI:60240"/>
        <label>1</label>
    </ligand>
</feature>
<dbReference type="SUPFAM" id="SSF51556">
    <property type="entry name" value="Metallo-dependent hydrolases"/>
    <property type="match status" value="1"/>
</dbReference>
<evidence type="ECO:0000256" key="2">
    <source>
        <dbReference type="ARBA" id="ARBA00022723"/>
    </source>
</evidence>
<dbReference type="Gene3D" id="3.20.20.140">
    <property type="entry name" value="Metal-dependent hydrolases"/>
    <property type="match status" value="1"/>
</dbReference>
<name>A0A7S9WVS0_9BACT</name>
<dbReference type="InterPro" id="IPR049677">
    <property type="entry name" value="QatD"/>
</dbReference>
<dbReference type="GO" id="GO:0046872">
    <property type="term" value="F:metal ion binding"/>
    <property type="evidence" value="ECO:0007669"/>
    <property type="project" value="UniProtKB-KW"/>
</dbReference>
<dbReference type="AlphaFoldDB" id="A0A7S9WVS0"/>
<feature type="binding site" evidence="4">
    <location>
        <position position="88"/>
    </location>
    <ligand>
        <name>a divalent metal cation</name>
        <dbReference type="ChEBI" id="CHEBI:60240"/>
        <label>1</label>
    </ligand>
</feature>
<dbReference type="InterPro" id="IPR001130">
    <property type="entry name" value="TatD-like"/>
</dbReference>
<dbReference type="PANTHER" id="PTHR46317:SF1">
    <property type="entry name" value="HYDROLASE, TATD FAMILY"/>
    <property type="match status" value="1"/>
</dbReference>
<dbReference type="EMBL" id="CP060705">
    <property type="protein sequence ID" value="QPH95229.1"/>
    <property type="molecule type" value="Genomic_DNA"/>
</dbReference>
<evidence type="ECO:0000256" key="3">
    <source>
        <dbReference type="ARBA" id="ARBA00022801"/>
    </source>
</evidence>
<protein>
    <submittedName>
        <fullName evidence="5">TatD family hydrolase</fullName>
    </submittedName>
</protein>
<gene>
    <name evidence="5" type="ORF">CVT08_07365</name>
</gene>
<keyword evidence="2 4" id="KW-0479">Metal-binding</keyword>
<dbReference type="Pfam" id="PF01026">
    <property type="entry name" value="TatD_DNase"/>
    <property type="match status" value="1"/>
</dbReference>
<sequence>MTNFYMDMHMHFDLYKNKYEVLKYIEDKKSYTLAVTNLPDLYRKYYAENWDYKYVRLALGFHPELAAQYYAQINIFEKYIKTTRYIGEIGLDYSAQNIENVDKQKEVFKKIVDLCKADNKKIISVHTRKAENDCLKILDGFEGKVILHWYTGNLSNLKIAISRGYFFSINQQMIKSKNGRTIIDMIPIDRILLESDAPFTEGLHTTYNISFMNDIIEYLSVSKNLEKQFICTKLKENFKTIIL</sequence>
<dbReference type="GO" id="GO:0016788">
    <property type="term" value="F:hydrolase activity, acting on ester bonds"/>
    <property type="evidence" value="ECO:0007669"/>
    <property type="project" value="InterPro"/>
</dbReference>